<dbReference type="AlphaFoldDB" id="A0A2K1WP78"/>
<keyword evidence="2" id="KW-1185">Reference proteome</keyword>
<gene>
    <name evidence="1" type="ORF">POPTR_019G039100</name>
</gene>
<evidence type="ECO:0000313" key="2">
    <source>
        <dbReference type="Proteomes" id="UP000006729"/>
    </source>
</evidence>
<dbReference type="EMBL" id="CM009308">
    <property type="protein sequence ID" value="PNS90327.1"/>
    <property type="molecule type" value="Genomic_DNA"/>
</dbReference>
<protein>
    <submittedName>
        <fullName evidence="1">Uncharacterized protein</fullName>
    </submittedName>
</protein>
<dbReference type="InParanoid" id="A0A2K1WP78"/>
<sequence length="102" mass="11643">MVTNLEGLLNKRANGFDPNAYKLLAKAGYSCEDINKLAKDDDKTQLKGKQVSIKTRKAWRKKKTSRKILRDGLGYDSSTPLHFQINKEALQYISVEEVKDKQ</sequence>
<proteinExistence type="predicted"/>
<accession>A0A2K1WP78</accession>
<organism evidence="1 2">
    <name type="scientific">Populus trichocarpa</name>
    <name type="common">Western balsam poplar</name>
    <name type="synonym">Populus balsamifera subsp. trichocarpa</name>
    <dbReference type="NCBI Taxonomy" id="3694"/>
    <lineage>
        <taxon>Eukaryota</taxon>
        <taxon>Viridiplantae</taxon>
        <taxon>Streptophyta</taxon>
        <taxon>Embryophyta</taxon>
        <taxon>Tracheophyta</taxon>
        <taxon>Spermatophyta</taxon>
        <taxon>Magnoliopsida</taxon>
        <taxon>eudicotyledons</taxon>
        <taxon>Gunneridae</taxon>
        <taxon>Pentapetalae</taxon>
        <taxon>rosids</taxon>
        <taxon>fabids</taxon>
        <taxon>Malpighiales</taxon>
        <taxon>Salicaceae</taxon>
        <taxon>Saliceae</taxon>
        <taxon>Populus</taxon>
    </lineage>
</organism>
<name>A0A2K1WP78_POPTR</name>
<reference evidence="1 2" key="1">
    <citation type="journal article" date="2006" name="Science">
        <title>The genome of black cottonwood, Populus trichocarpa (Torr. &amp; Gray).</title>
        <authorList>
            <person name="Tuskan G.A."/>
            <person name="Difazio S."/>
            <person name="Jansson S."/>
            <person name="Bohlmann J."/>
            <person name="Grigoriev I."/>
            <person name="Hellsten U."/>
            <person name="Putnam N."/>
            <person name="Ralph S."/>
            <person name="Rombauts S."/>
            <person name="Salamov A."/>
            <person name="Schein J."/>
            <person name="Sterck L."/>
            <person name="Aerts A."/>
            <person name="Bhalerao R.R."/>
            <person name="Bhalerao R.P."/>
            <person name="Blaudez D."/>
            <person name="Boerjan W."/>
            <person name="Brun A."/>
            <person name="Brunner A."/>
            <person name="Busov V."/>
            <person name="Campbell M."/>
            <person name="Carlson J."/>
            <person name="Chalot M."/>
            <person name="Chapman J."/>
            <person name="Chen G.L."/>
            <person name="Cooper D."/>
            <person name="Coutinho P.M."/>
            <person name="Couturier J."/>
            <person name="Covert S."/>
            <person name="Cronk Q."/>
            <person name="Cunningham R."/>
            <person name="Davis J."/>
            <person name="Degroeve S."/>
            <person name="Dejardin A."/>
            <person name="Depamphilis C."/>
            <person name="Detter J."/>
            <person name="Dirks B."/>
            <person name="Dubchak I."/>
            <person name="Duplessis S."/>
            <person name="Ehlting J."/>
            <person name="Ellis B."/>
            <person name="Gendler K."/>
            <person name="Goodstein D."/>
            <person name="Gribskov M."/>
            <person name="Grimwood J."/>
            <person name="Groover A."/>
            <person name="Gunter L."/>
            <person name="Hamberger B."/>
            <person name="Heinze B."/>
            <person name="Helariutta Y."/>
            <person name="Henrissat B."/>
            <person name="Holligan D."/>
            <person name="Holt R."/>
            <person name="Huang W."/>
            <person name="Islam-Faridi N."/>
            <person name="Jones S."/>
            <person name="Jones-Rhoades M."/>
            <person name="Jorgensen R."/>
            <person name="Joshi C."/>
            <person name="Kangasjarvi J."/>
            <person name="Karlsson J."/>
            <person name="Kelleher C."/>
            <person name="Kirkpatrick R."/>
            <person name="Kirst M."/>
            <person name="Kohler A."/>
            <person name="Kalluri U."/>
            <person name="Larimer F."/>
            <person name="Leebens-Mack J."/>
            <person name="Leple J.C."/>
            <person name="Locascio P."/>
            <person name="Lou Y."/>
            <person name="Lucas S."/>
            <person name="Martin F."/>
            <person name="Montanini B."/>
            <person name="Napoli C."/>
            <person name="Nelson D.R."/>
            <person name="Nelson C."/>
            <person name="Nieminen K."/>
            <person name="Nilsson O."/>
            <person name="Pereda V."/>
            <person name="Peter G."/>
            <person name="Philippe R."/>
            <person name="Pilate G."/>
            <person name="Poliakov A."/>
            <person name="Razumovskaya J."/>
            <person name="Richardson P."/>
            <person name="Rinaldi C."/>
            <person name="Ritland K."/>
            <person name="Rouze P."/>
            <person name="Ryaboy D."/>
            <person name="Schmutz J."/>
            <person name="Schrader J."/>
            <person name="Segerman B."/>
            <person name="Shin H."/>
            <person name="Siddiqui A."/>
            <person name="Sterky F."/>
            <person name="Terry A."/>
            <person name="Tsai C.J."/>
            <person name="Uberbacher E."/>
            <person name="Unneberg P."/>
            <person name="Vahala J."/>
            <person name="Wall K."/>
            <person name="Wessler S."/>
            <person name="Yang G."/>
            <person name="Yin T."/>
            <person name="Douglas C."/>
            <person name="Marra M."/>
            <person name="Sandberg G."/>
            <person name="Van de Peer Y."/>
            <person name="Rokhsar D."/>
        </authorList>
    </citation>
    <scope>NUCLEOTIDE SEQUENCE [LARGE SCALE GENOMIC DNA]</scope>
    <source>
        <strain evidence="2">cv. Nisqually</strain>
    </source>
</reference>
<evidence type="ECO:0000313" key="1">
    <source>
        <dbReference type="EMBL" id="PNS90327.1"/>
    </source>
</evidence>
<dbReference type="Proteomes" id="UP000006729">
    <property type="component" value="Chromosome 19"/>
</dbReference>